<accession>A0A0F8U2P0</accession>
<feature type="compositionally biased region" description="Polar residues" evidence="1">
    <location>
        <begin position="685"/>
        <end position="701"/>
    </location>
</feature>
<feature type="compositionally biased region" description="Low complexity" evidence="1">
    <location>
        <begin position="1024"/>
        <end position="1034"/>
    </location>
</feature>
<feature type="compositionally biased region" description="Polar residues" evidence="1">
    <location>
        <begin position="1037"/>
        <end position="1054"/>
    </location>
</feature>
<feature type="compositionally biased region" description="Polar residues" evidence="1">
    <location>
        <begin position="924"/>
        <end position="940"/>
    </location>
</feature>
<organism evidence="2 3">
    <name type="scientific">Aspergillus ochraceoroseus</name>
    <dbReference type="NCBI Taxonomy" id="138278"/>
    <lineage>
        <taxon>Eukaryota</taxon>
        <taxon>Fungi</taxon>
        <taxon>Dikarya</taxon>
        <taxon>Ascomycota</taxon>
        <taxon>Pezizomycotina</taxon>
        <taxon>Eurotiomycetes</taxon>
        <taxon>Eurotiomycetidae</taxon>
        <taxon>Eurotiales</taxon>
        <taxon>Aspergillaceae</taxon>
        <taxon>Aspergillus</taxon>
        <taxon>Aspergillus subgen. Nidulantes</taxon>
    </lineage>
</organism>
<evidence type="ECO:0000256" key="1">
    <source>
        <dbReference type="SAM" id="MobiDB-lite"/>
    </source>
</evidence>
<protein>
    <submittedName>
        <fullName evidence="2">Uncharacterized protein</fullName>
    </submittedName>
</protein>
<feature type="region of interest" description="Disordered" evidence="1">
    <location>
        <begin position="739"/>
        <end position="769"/>
    </location>
</feature>
<feature type="region of interest" description="Disordered" evidence="1">
    <location>
        <begin position="924"/>
        <end position="1062"/>
    </location>
</feature>
<name>A0A0F8U2P0_9EURO</name>
<keyword evidence="3" id="KW-1185">Reference proteome</keyword>
<dbReference type="EMBL" id="JYKN01003116">
    <property type="protein sequence ID" value="KKK14004.1"/>
    <property type="molecule type" value="Genomic_DNA"/>
</dbReference>
<proteinExistence type="predicted"/>
<evidence type="ECO:0000313" key="2">
    <source>
        <dbReference type="EMBL" id="KKK14004.1"/>
    </source>
</evidence>
<feature type="compositionally biased region" description="Low complexity" evidence="1">
    <location>
        <begin position="746"/>
        <end position="764"/>
    </location>
</feature>
<feature type="compositionally biased region" description="Gly residues" evidence="1">
    <location>
        <begin position="1012"/>
        <end position="1023"/>
    </location>
</feature>
<feature type="compositionally biased region" description="Acidic residues" evidence="1">
    <location>
        <begin position="998"/>
        <end position="1010"/>
    </location>
</feature>
<feature type="region of interest" description="Disordered" evidence="1">
    <location>
        <begin position="684"/>
        <end position="704"/>
    </location>
</feature>
<sequence>MAKKQESWWMVQYPNPPSPVANFILDVLPDPPQDYKFLGETSESIIRTRRLRKTDITKLVEFHFWGIDHGFPTRVTNPVMLKGLWKLFYYHANQHRPATFSELLDFTRDAGPRLLDWKHFRFNEILPVSRFYPDLPDILKNLEPGYIRPSHAKSEWPDLYLEQFLFSSAVKPTPAVNNNNNNDAGLTGIATAMSIDDDDDIAIPNTPSVSDAAVLDGISATPLPPAQAPSRCNPDFVNFPNLPEDVAREVIEAVERTVMRFAYKDLERHPRSAPMHAPRHIIATSAADIFKATIGSFPAASHVRLTPEAFYARMRLDSDGQYYPIRGRGPVLQGNSSAVDCLITAGKLLDAGSTNIDREDPGWEMKLHPVEQSFIELTDVNWDLCSAESGYQLKHQFRTLLAAAVPGFSENAHYAARFIWGAVSENLQQFRILSKNRLALANVPLALILLDLLERAFEDRQSRDCSLCGQHNGTHFRRYFSEVPLRMVVKLHDSVSIWNHTNDVTFKYRNTDLVDKTVTYRWLGGIYRGDNNEHRLFWTDTERGEEERRTIRMYEPANMGLIVGGIPPASQNDRVPDDWWVNRSIPLLIYERVTNPSSDIIGMALQAVGQMKKLDEEHKLILRQHRYVWSTPHASRSIGNYPWPQRHTLPSDSQRFHLSQNVYNPTHNRDRVVTVRTATGTTTTFNQAPVGQQPQTTQFASTDPPYPPLPSVGSSPTGVLASLAPGVPVFTTQPLTGRTAQVPADTTSTATTSTTATQTTATPTLGIRSPSGLSTGGFQGLNLQPQGFYFVPPPGNFAPVTGTFAQAPPAAGTVATTVQVVPATTQGATSASVQPRTPTPPTQGTGAGVVSHDQPQQIWFATPPGTAVMTSSGALMGSTSVAHPGWKRSVAAAPTTNNDASTGSIVNPGDLEQATVTGDLEQFFNTPSSSSGSDMLQISYQQQPQQPPPGGNGGSITVTTTHGSSPQTYLLTQAGQTTSLQPPPQPPQSPPLQRVIEVDDSSSDDQDDSGVGDTGAGPSGAGRSGASTSRAGGPVRRTTQSTRNSSAISRVTKPSQRKGTRK</sequence>
<dbReference type="OrthoDB" id="5431239at2759"/>
<dbReference type="Proteomes" id="UP000034947">
    <property type="component" value="Unassembled WGS sequence"/>
</dbReference>
<gene>
    <name evidence="2" type="ORF">AOCH_006234</name>
</gene>
<dbReference type="VEuPathDB" id="FungiDB:P175DRAFT_0443791"/>
<dbReference type="AlphaFoldDB" id="A0A0F8U2P0"/>
<feature type="compositionally biased region" description="Pro residues" evidence="1">
    <location>
        <begin position="981"/>
        <end position="990"/>
    </location>
</feature>
<feature type="compositionally biased region" description="Polar residues" evidence="1">
    <location>
        <begin position="955"/>
        <end position="975"/>
    </location>
</feature>
<comment type="caution">
    <text evidence="2">The sequence shown here is derived from an EMBL/GenBank/DDBJ whole genome shotgun (WGS) entry which is preliminary data.</text>
</comment>
<feature type="region of interest" description="Disordered" evidence="1">
    <location>
        <begin position="826"/>
        <end position="850"/>
    </location>
</feature>
<evidence type="ECO:0000313" key="3">
    <source>
        <dbReference type="Proteomes" id="UP000034947"/>
    </source>
</evidence>
<reference evidence="2 3" key="1">
    <citation type="submission" date="2015-02" db="EMBL/GenBank/DDBJ databases">
        <title>Draft Genome Sequences of Two Closely-Related Aflatoxigenic Aspergillus Species Obtained from the Cote d'Ivoire.</title>
        <authorList>
            <person name="Moore G.G."/>
            <person name="Beltz S.B."/>
            <person name="Mack B.M."/>
        </authorList>
    </citation>
    <scope>NUCLEOTIDE SEQUENCE [LARGE SCALE GENOMIC DNA]</scope>
    <source>
        <strain evidence="2 3">SRRC1432</strain>
    </source>
</reference>